<proteinExistence type="inferred from homology"/>
<feature type="domain" description="D-isomer specific 2-hydroxyacid dehydrogenase catalytic" evidence="4">
    <location>
        <begin position="15"/>
        <end position="316"/>
    </location>
</feature>
<dbReference type="SUPFAM" id="SSF51735">
    <property type="entry name" value="NAD(P)-binding Rossmann-fold domains"/>
    <property type="match status" value="1"/>
</dbReference>
<evidence type="ECO:0000259" key="5">
    <source>
        <dbReference type="Pfam" id="PF02826"/>
    </source>
</evidence>
<dbReference type="RefSeq" id="WP_075008043.1">
    <property type="nucleotide sequence ID" value="NZ_FOAP01000010.1"/>
</dbReference>
<dbReference type="Pfam" id="PF00389">
    <property type="entry name" value="2-Hacid_dh"/>
    <property type="match status" value="1"/>
</dbReference>
<dbReference type="InterPro" id="IPR036291">
    <property type="entry name" value="NAD(P)-bd_dom_sf"/>
</dbReference>
<accession>A0A1H7UJD5</accession>
<keyword evidence="7" id="KW-1185">Reference proteome</keyword>
<organism evidence="6 7">
    <name type="scientific">Stigmatella aurantiaca</name>
    <dbReference type="NCBI Taxonomy" id="41"/>
    <lineage>
        <taxon>Bacteria</taxon>
        <taxon>Pseudomonadati</taxon>
        <taxon>Myxococcota</taxon>
        <taxon>Myxococcia</taxon>
        <taxon>Myxococcales</taxon>
        <taxon>Cystobacterineae</taxon>
        <taxon>Archangiaceae</taxon>
        <taxon>Stigmatella</taxon>
    </lineage>
</organism>
<evidence type="ECO:0000259" key="4">
    <source>
        <dbReference type="Pfam" id="PF00389"/>
    </source>
</evidence>
<evidence type="ECO:0000313" key="6">
    <source>
        <dbReference type="EMBL" id="SEL96815.1"/>
    </source>
</evidence>
<keyword evidence="2" id="KW-0520">NAD</keyword>
<dbReference type="PANTHER" id="PTHR43333">
    <property type="entry name" value="2-HACID_DH_C DOMAIN-CONTAINING PROTEIN"/>
    <property type="match status" value="1"/>
</dbReference>
<dbReference type="Proteomes" id="UP000182719">
    <property type="component" value="Unassembled WGS sequence"/>
</dbReference>
<protein>
    <submittedName>
        <fullName evidence="6">Phosphoglycerate dehydrogenase</fullName>
    </submittedName>
</protein>
<dbReference type="InterPro" id="IPR006140">
    <property type="entry name" value="D-isomer_DH_NAD-bd"/>
</dbReference>
<evidence type="ECO:0000256" key="3">
    <source>
        <dbReference type="RuleBase" id="RU003719"/>
    </source>
</evidence>
<feature type="domain" description="D-isomer specific 2-hydroxyacid dehydrogenase NAD-binding" evidence="5">
    <location>
        <begin position="109"/>
        <end position="285"/>
    </location>
</feature>
<comment type="similarity">
    <text evidence="3">Belongs to the D-isomer specific 2-hydroxyacid dehydrogenase family.</text>
</comment>
<dbReference type="InterPro" id="IPR006139">
    <property type="entry name" value="D-isomer_2_OHA_DH_cat_dom"/>
</dbReference>
<evidence type="ECO:0000256" key="1">
    <source>
        <dbReference type="ARBA" id="ARBA00023002"/>
    </source>
</evidence>
<name>A0A1H7UJD5_STIAU</name>
<dbReference type="OrthoDB" id="9793626at2"/>
<sequence>MSVEHLLVLADPTARHLEPLRQLAPRLHLTLGASEAELGAAIEQAQVLVIDSQKKDLLRTLLPRARNLRWIHSLFAGVENLLFEELIQSPLPLTNSKGVYSGSLSEFALAAMLFFAKDLRRLVRQQAEARWQPFTSVELRGQTLGILGYGDIGRAAAQRAKAFGMRILACRRRPGQSEGDPFVDAVFPLERRQEMIAASDYLLLAMPNAPGTQRMMGEAELNALKPHAVLINVGRGSTVDEAALVRVLEQGRLRGAALDVFETEPLPAGHPFWRLENVLLSPHCADHTPTWREDAVAFFLKNLERFEAGAPLLNLVDKHAGY</sequence>
<evidence type="ECO:0000256" key="2">
    <source>
        <dbReference type="ARBA" id="ARBA00023027"/>
    </source>
</evidence>
<dbReference type="Pfam" id="PF02826">
    <property type="entry name" value="2-Hacid_dh_C"/>
    <property type="match status" value="1"/>
</dbReference>
<gene>
    <name evidence="6" type="ORF">SAMN05444354_11068</name>
</gene>
<reference evidence="7" key="1">
    <citation type="submission" date="2016-10" db="EMBL/GenBank/DDBJ databases">
        <authorList>
            <person name="Varghese N."/>
            <person name="Submissions S."/>
        </authorList>
    </citation>
    <scope>NUCLEOTIDE SEQUENCE [LARGE SCALE GENOMIC DNA]</scope>
    <source>
        <strain evidence="7">DSM 17044</strain>
    </source>
</reference>
<dbReference type="GO" id="GO:0051287">
    <property type="term" value="F:NAD binding"/>
    <property type="evidence" value="ECO:0007669"/>
    <property type="project" value="InterPro"/>
</dbReference>
<dbReference type="Gene3D" id="3.40.50.720">
    <property type="entry name" value="NAD(P)-binding Rossmann-like Domain"/>
    <property type="match status" value="2"/>
</dbReference>
<dbReference type="PANTHER" id="PTHR43333:SF1">
    <property type="entry name" value="D-ISOMER SPECIFIC 2-HYDROXYACID DEHYDROGENASE NAD-BINDING DOMAIN-CONTAINING PROTEIN"/>
    <property type="match status" value="1"/>
</dbReference>
<dbReference type="SUPFAM" id="SSF52283">
    <property type="entry name" value="Formate/glycerate dehydrogenase catalytic domain-like"/>
    <property type="match status" value="1"/>
</dbReference>
<dbReference type="CDD" id="cd05300">
    <property type="entry name" value="2-Hacid_dh_1"/>
    <property type="match status" value="1"/>
</dbReference>
<dbReference type="AlphaFoldDB" id="A0A1H7UJD5"/>
<dbReference type="GO" id="GO:0016616">
    <property type="term" value="F:oxidoreductase activity, acting on the CH-OH group of donors, NAD or NADP as acceptor"/>
    <property type="evidence" value="ECO:0007669"/>
    <property type="project" value="InterPro"/>
</dbReference>
<keyword evidence="1 3" id="KW-0560">Oxidoreductase</keyword>
<evidence type="ECO:0000313" key="7">
    <source>
        <dbReference type="Proteomes" id="UP000182719"/>
    </source>
</evidence>
<dbReference type="EMBL" id="FOAP01000010">
    <property type="protein sequence ID" value="SEL96815.1"/>
    <property type="molecule type" value="Genomic_DNA"/>
</dbReference>